<reference evidence="5 6" key="1">
    <citation type="submission" date="2014-11" db="EMBL/GenBank/DDBJ databases">
        <authorList>
            <person name="Zhu J."/>
            <person name="Qi W."/>
            <person name="Song R."/>
        </authorList>
    </citation>
    <scope>NUCLEOTIDE SEQUENCE [LARGE SCALE GENOMIC DNA]</scope>
</reference>
<dbReference type="InterPro" id="IPR000742">
    <property type="entry name" value="EGF"/>
</dbReference>
<dbReference type="InParanoid" id="A0A0G4H654"/>
<accession>A0A0G4H654</accession>
<dbReference type="Gene3D" id="2.60.120.260">
    <property type="entry name" value="Galactose-binding domain-like"/>
    <property type="match status" value="1"/>
</dbReference>
<name>A0A0G4H654_VITBC</name>
<keyword evidence="3" id="KW-0812">Transmembrane</keyword>
<feature type="domain" description="EGF-like" evidence="4">
    <location>
        <begin position="12"/>
        <end position="44"/>
    </location>
</feature>
<sequence>MASTAPLPPGYAALTCQNNCSGRGVCTIQGLCHCDNLWAGLGCETRLEDKGVQLEDGGMSAGTYGGLLFLVCFVSLLLLAIALMPPKWRDALWGYLLQPCKATATMTDLRARVPVAQTEEEPSPVVVEESIPAVPSTFTPGEPKGEPAAPRLRTRPQEEGASHEVAEEGTPISPGRVTAPETTWAPGPPPPGPPTLLMSPRHRAAPAPMMIGQPATPGDLPEEAIHPEGADTEVIIKEETEGEEDQEGVDESESADADEQPGDEGGTRLFSSPPALSASMSRNYYVGGEVRIGVEEEADEGGQRP</sequence>
<feature type="compositionally biased region" description="Basic and acidic residues" evidence="2">
    <location>
        <begin position="223"/>
        <end position="239"/>
    </location>
</feature>
<evidence type="ECO:0000313" key="5">
    <source>
        <dbReference type="EMBL" id="CEM39337.1"/>
    </source>
</evidence>
<evidence type="ECO:0000259" key="4">
    <source>
        <dbReference type="PROSITE" id="PS50026"/>
    </source>
</evidence>
<dbReference type="VEuPathDB" id="CryptoDB:Vbra_19615"/>
<comment type="caution">
    <text evidence="1">Lacks conserved residue(s) required for the propagation of feature annotation.</text>
</comment>
<dbReference type="Proteomes" id="UP000041254">
    <property type="component" value="Unassembled WGS sequence"/>
</dbReference>
<evidence type="ECO:0000256" key="1">
    <source>
        <dbReference type="PROSITE-ProRule" id="PRU00076"/>
    </source>
</evidence>
<evidence type="ECO:0000313" key="6">
    <source>
        <dbReference type="Proteomes" id="UP000041254"/>
    </source>
</evidence>
<feature type="transmembrane region" description="Helical" evidence="3">
    <location>
        <begin position="64"/>
        <end position="84"/>
    </location>
</feature>
<dbReference type="EMBL" id="CDMY01001036">
    <property type="protein sequence ID" value="CEM39337.1"/>
    <property type="molecule type" value="Genomic_DNA"/>
</dbReference>
<keyword evidence="6" id="KW-1185">Reference proteome</keyword>
<evidence type="ECO:0000256" key="3">
    <source>
        <dbReference type="SAM" id="Phobius"/>
    </source>
</evidence>
<feature type="compositionally biased region" description="Low complexity" evidence="2">
    <location>
        <begin position="123"/>
        <end position="136"/>
    </location>
</feature>
<keyword evidence="3" id="KW-0472">Membrane</keyword>
<dbReference type="AlphaFoldDB" id="A0A0G4H654"/>
<feature type="region of interest" description="Disordered" evidence="2">
    <location>
        <begin position="116"/>
        <end position="282"/>
    </location>
</feature>
<feature type="disulfide bond" evidence="1">
    <location>
        <begin position="34"/>
        <end position="43"/>
    </location>
</feature>
<evidence type="ECO:0000256" key="2">
    <source>
        <dbReference type="SAM" id="MobiDB-lite"/>
    </source>
</evidence>
<feature type="compositionally biased region" description="Acidic residues" evidence="2">
    <location>
        <begin position="240"/>
        <end position="262"/>
    </location>
</feature>
<keyword evidence="1" id="KW-1015">Disulfide bond</keyword>
<feature type="disulfide bond" evidence="1">
    <location>
        <begin position="16"/>
        <end position="26"/>
    </location>
</feature>
<keyword evidence="3" id="KW-1133">Transmembrane helix</keyword>
<keyword evidence="1" id="KW-0245">EGF-like domain</keyword>
<dbReference type="OrthoDB" id="1924787at2759"/>
<gene>
    <name evidence="5" type="ORF">Vbra_19615</name>
</gene>
<organism evidence="5 6">
    <name type="scientific">Vitrella brassicaformis (strain CCMP3155)</name>
    <dbReference type="NCBI Taxonomy" id="1169540"/>
    <lineage>
        <taxon>Eukaryota</taxon>
        <taxon>Sar</taxon>
        <taxon>Alveolata</taxon>
        <taxon>Colpodellida</taxon>
        <taxon>Vitrellaceae</taxon>
        <taxon>Vitrella</taxon>
    </lineage>
</organism>
<proteinExistence type="predicted"/>
<dbReference type="PROSITE" id="PS00022">
    <property type="entry name" value="EGF_1"/>
    <property type="match status" value="1"/>
</dbReference>
<dbReference type="PROSITE" id="PS50026">
    <property type="entry name" value="EGF_3"/>
    <property type="match status" value="1"/>
</dbReference>
<protein>
    <recommendedName>
        <fullName evidence="4">EGF-like domain-containing protein</fullName>
    </recommendedName>
</protein>
<feature type="compositionally biased region" description="Basic and acidic residues" evidence="2">
    <location>
        <begin position="155"/>
        <end position="166"/>
    </location>
</feature>